<protein>
    <recommendedName>
        <fullName evidence="4">Lipoprotein</fullName>
    </recommendedName>
</protein>
<accession>A0A2U1AL86</accession>
<feature type="signal peptide" evidence="1">
    <location>
        <begin position="1"/>
        <end position="20"/>
    </location>
</feature>
<feature type="chain" id="PRO_5015619504" description="Lipoprotein" evidence="1">
    <location>
        <begin position="21"/>
        <end position="180"/>
    </location>
</feature>
<name>A0A2U1AL86_9BACT</name>
<organism evidence="2 3">
    <name type="scientific">Victivallis vadensis</name>
    <dbReference type="NCBI Taxonomy" id="172901"/>
    <lineage>
        <taxon>Bacteria</taxon>
        <taxon>Pseudomonadati</taxon>
        <taxon>Lentisphaerota</taxon>
        <taxon>Lentisphaeria</taxon>
        <taxon>Victivallales</taxon>
        <taxon>Victivallaceae</taxon>
        <taxon>Victivallis</taxon>
    </lineage>
</organism>
<evidence type="ECO:0000313" key="2">
    <source>
        <dbReference type="EMBL" id="PVY37178.1"/>
    </source>
</evidence>
<evidence type="ECO:0000256" key="1">
    <source>
        <dbReference type="SAM" id="SignalP"/>
    </source>
</evidence>
<comment type="caution">
    <text evidence="2">The sequence shown here is derived from an EMBL/GenBank/DDBJ whole genome shotgun (WGS) entry which is preliminary data.</text>
</comment>
<evidence type="ECO:0000313" key="3">
    <source>
        <dbReference type="Proteomes" id="UP000245959"/>
    </source>
</evidence>
<reference evidence="2 3" key="1">
    <citation type="submission" date="2018-04" db="EMBL/GenBank/DDBJ databases">
        <title>Genomic Encyclopedia of Type Strains, Phase IV (KMG-IV): sequencing the most valuable type-strain genomes for metagenomic binning, comparative biology and taxonomic classification.</title>
        <authorList>
            <person name="Goeker M."/>
        </authorList>
    </citation>
    <scope>NUCLEOTIDE SEQUENCE [LARGE SCALE GENOMIC DNA]</scope>
    <source>
        <strain evidence="2 3">DSM 14823</strain>
    </source>
</reference>
<dbReference type="Proteomes" id="UP000245959">
    <property type="component" value="Unassembled WGS sequence"/>
</dbReference>
<dbReference type="RefSeq" id="WP_116885371.1">
    <property type="nucleotide sequence ID" value="NZ_QEKH01000032.1"/>
</dbReference>
<dbReference type="EMBL" id="QEKH01000032">
    <property type="protein sequence ID" value="PVY37178.1"/>
    <property type="molecule type" value="Genomic_DNA"/>
</dbReference>
<keyword evidence="3" id="KW-1185">Reference proteome</keyword>
<keyword evidence="1" id="KW-0732">Signal</keyword>
<evidence type="ECO:0008006" key="4">
    <source>
        <dbReference type="Google" id="ProtNLM"/>
    </source>
</evidence>
<dbReference type="PROSITE" id="PS51257">
    <property type="entry name" value="PROKAR_LIPOPROTEIN"/>
    <property type="match status" value="1"/>
</dbReference>
<dbReference type="AlphaFoldDB" id="A0A2U1AL86"/>
<gene>
    <name evidence="2" type="ORF">C8D82_13215</name>
</gene>
<proteinExistence type="predicted"/>
<sequence length="180" mass="19788">MKHFALLCFAVLFLAAGCISYQYEGVREAEPTTHVKVYTDATRIRQPYRVLGQATASGDSQDVSRDRLLAKLESEAEKSGADAILITEQQVVPGEIQKNGNPQFANSFDYDDSTRSWAQIYRDVDLTYGSVRGTPNDNSTVISYKRILRAEFLKYLDAPATAAEVSQVDGKPAPAESSGK</sequence>
<dbReference type="GeneID" id="78296651"/>